<dbReference type="Proteomes" id="UP000635565">
    <property type="component" value="Unassembled WGS sequence"/>
</dbReference>
<dbReference type="RefSeq" id="WP_201364419.1">
    <property type="nucleotide sequence ID" value="NZ_BNJJ01000014.1"/>
</dbReference>
<evidence type="ECO:0000313" key="2">
    <source>
        <dbReference type="EMBL" id="GHO86806.1"/>
    </source>
</evidence>
<evidence type="ECO:0000259" key="1">
    <source>
        <dbReference type="Pfam" id="PF01609"/>
    </source>
</evidence>
<dbReference type="Pfam" id="PF01609">
    <property type="entry name" value="DDE_Tnp_1"/>
    <property type="match status" value="1"/>
</dbReference>
<dbReference type="InterPro" id="IPR012337">
    <property type="entry name" value="RNaseH-like_sf"/>
</dbReference>
<evidence type="ECO:0000313" key="3">
    <source>
        <dbReference type="EMBL" id="GHO88290.1"/>
    </source>
</evidence>
<keyword evidence="4" id="KW-1185">Reference proteome</keyword>
<dbReference type="PANTHER" id="PTHR33258:SF1">
    <property type="entry name" value="TRANSPOSASE INSL FOR INSERTION SEQUENCE ELEMENT IS186A-RELATED"/>
    <property type="match status" value="1"/>
</dbReference>
<sequence length="450" mass="51409">MSSRPHHTQKCLTEQFLGQMNDAQWQEIIALLPPDVNEQAFIHQAFSRANGLQCPTDLLRGLFAYVFCFRSFREVAAWAVSTGLSSNGARSWAKRMHQSSDWLLSMVQTLVGSTQPEQALGLPKDFTGRIHLVDATHLRTWRRSGESRRLHCSYDLLGKRLDQILLTDHHVGEGLKHFHGHRGDIVVGDCAYCRRQAILDQLDEGVDVVTRLHWSTMPLLQADGQTPFDLSGWLSQLEPTGKGEANVVFQVRTRQQPMRLVAVHLSPEAAKRAHSKRKEKARKNGRTNQALTIQIADWLVVLTSLPADRWSAEQILQLYRARWQIELLFKRIKQLVRLHRLRSDDLQSNQAVLAAMLVGWILLEQQVSQARRELHEQARECLPGPLSTWALCAVFAQSLHTMILGTWTWSQIQASLFQMRQVVRYHPQNRVHQESDVVTQLAQTLYLSSV</sequence>
<name>A0ABQ3VR44_9CHLR</name>
<dbReference type="Gene3D" id="3.90.350.10">
    <property type="entry name" value="Transposase Inhibitor Protein From Tn5, Chain A, domain 1"/>
    <property type="match status" value="1"/>
</dbReference>
<comment type="caution">
    <text evidence="3">The sequence shown here is derived from an EMBL/GenBank/DDBJ whole genome shotgun (WGS) entry which is preliminary data.</text>
</comment>
<reference evidence="3 4" key="1">
    <citation type="journal article" date="2021" name="Int. J. Syst. Evol. Microbiol.">
        <title>Reticulibacter mediterranei gen. nov., sp. nov., within the new family Reticulibacteraceae fam. nov., and Ktedonospora formicarum gen. nov., sp. nov., Ktedonobacter robiniae sp. nov., Dictyobacter formicarum sp. nov. and Dictyobacter arantiisoli sp. nov., belonging to the class Ktedonobacteria.</title>
        <authorList>
            <person name="Yabe S."/>
            <person name="Zheng Y."/>
            <person name="Wang C.M."/>
            <person name="Sakai Y."/>
            <person name="Abe K."/>
            <person name="Yokota A."/>
            <person name="Donadio S."/>
            <person name="Cavaletti L."/>
            <person name="Monciardini P."/>
        </authorList>
    </citation>
    <scope>NUCLEOTIDE SEQUENCE [LARGE SCALE GENOMIC DNA]</scope>
    <source>
        <strain evidence="3 4">SOSP1-9</strain>
    </source>
</reference>
<dbReference type="EMBL" id="BNJJ01000014">
    <property type="protein sequence ID" value="GHO86806.1"/>
    <property type="molecule type" value="Genomic_DNA"/>
</dbReference>
<dbReference type="SUPFAM" id="SSF53098">
    <property type="entry name" value="Ribonuclease H-like"/>
    <property type="match status" value="1"/>
</dbReference>
<proteinExistence type="predicted"/>
<feature type="domain" description="Transposase IS4-like" evidence="1">
    <location>
        <begin position="129"/>
        <end position="357"/>
    </location>
</feature>
<gene>
    <name evidence="2" type="ORF">KSZ_48120</name>
    <name evidence="3" type="ORF">KSZ_62960</name>
</gene>
<evidence type="ECO:0000313" key="4">
    <source>
        <dbReference type="Proteomes" id="UP000635565"/>
    </source>
</evidence>
<dbReference type="EMBL" id="BNJJ01000023">
    <property type="protein sequence ID" value="GHO88290.1"/>
    <property type="molecule type" value="Genomic_DNA"/>
</dbReference>
<accession>A0ABQ3VR44</accession>
<protein>
    <submittedName>
        <fullName evidence="3">IS4 family transposase</fullName>
    </submittedName>
</protein>
<dbReference type="PANTHER" id="PTHR33258">
    <property type="entry name" value="TRANSPOSASE INSL FOR INSERTION SEQUENCE ELEMENT IS186A-RELATED"/>
    <property type="match status" value="1"/>
</dbReference>
<organism evidence="3 4">
    <name type="scientific">Dictyobacter formicarum</name>
    <dbReference type="NCBI Taxonomy" id="2778368"/>
    <lineage>
        <taxon>Bacteria</taxon>
        <taxon>Bacillati</taxon>
        <taxon>Chloroflexota</taxon>
        <taxon>Ktedonobacteria</taxon>
        <taxon>Ktedonobacterales</taxon>
        <taxon>Dictyobacteraceae</taxon>
        <taxon>Dictyobacter</taxon>
    </lineage>
</organism>
<dbReference type="InterPro" id="IPR002559">
    <property type="entry name" value="Transposase_11"/>
</dbReference>